<protein>
    <submittedName>
        <fullName evidence="1">Uncharacterized protein</fullName>
    </submittedName>
</protein>
<dbReference type="EMBL" id="JAYMYQ010000006">
    <property type="protein sequence ID" value="KAK7322383.1"/>
    <property type="molecule type" value="Genomic_DNA"/>
</dbReference>
<evidence type="ECO:0000313" key="2">
    <source>
        <dbReference type="Proteomes" id="UP001367508"/>
    </source>
</evidence>
<keyword evidence="2" id="KW-1185">Reference proteome</keyword>
<dbReference type="AlphaFoldDB" id="A0AAN9Q910"/>
<accession>A0AAN9Q910</accession>
<proteinExistence type="predicted"/>
<dbReference type="Proteomes" id="UP001367508">
    <property type="component" value="Unassembled WGS sequence"/>
</dbReference>
<sequence length="71" mass="8355">MMLYLYLIMDTQSRHHSCYVELRSPFRTASTINSGQPDPKRLVRKVIRLLPDGACPMKGMQIYRPHDMIIY</sequence>
<comment type="caution">
    <text evidence="1">The sequence shown here is derived from an EMBL/GenBank/DDBJ whole genome shotgun (WGS) entry which is preliminary data.</text>
</comment>
<organism evidence="1 2">
    <name type="scientific">Canavalia gladiata</name>
    <name type="common">Sword bean</name>
    <name type="synonym">Dolichos gladiatus</name>
    <dbReference type="NCBI Taxonomy" id="3824"/>
    <lineage>
        <taxon>Eukaryota</taxon>
        <taxon>Viridiplantae</taxon>
        <taxon>Streptophyta</taxon>
        <taxon>Embryophyta</taxon>
        <taxon>Tracheophyta</taxon>
        <taxon>Spermatophyta</taxon>
        <taxon>Magnoliopsida</taxon>
        <taxon>eudicotyledons</taxon>
        <taxon>Gunneridae</taxon>
        <taxon>Pentapetalae</taxon>
        <taxon>rosids</taxon>
        <taxon>fabids</taxon>
        <taxon>Fabales</taxon>
        <taxon>Fabaceae</taxon>
        <taxon>Papilionoideae</taxon>
        <taxon>50 kb inversion clade</taxon>
        <taxon>NPAAA clade</taxon>
        <taxon>indigoferoid/millettioid clade</taxon>
        <taxon>Phaseoleae</taxon>
        <taxon>Canavalia</taxon>
    </lineage>
</organism>
<name>A0AAN9Q910_CANGL</name>
<evidence type="ECO:0000313" key="1">
    <source>
        <dbReference type="EMBL" id="KAK7322383.1"/>
    </source>
</evidence>
<gene>
    <name evidence="1" type="ORF">VNO77_25762</name>
</gene>
<reference evidence="1 2" key="1">
    <citation type="submission" date="2024-01" db="EMBL/GenBank/DDBJ databases">
        <title>The genomes of 5 underutilized Papilionoideae crops provide insights into root nodulation and disease resistanc.</title>
        <authorList>
            <person name="Jiang F."/>
        </authorList>
    </citation>
    <scope>NUCLEOTIDE SEQUENCE [LARGE SCALE GENOMIC DNA]</scope>
    <source>
        <strain evidence="1">LVBAO_FW01</strain>
        <tissue evidence="1">Leaves</tissue>
    </source>
</reference>